<dbReference type="EMBL" id="LAZR01046358">
    <property type="protein sequence ID" value="KKK96713.1"/>
    <property type="molecule type" value="Genomic_DNA"/>
</dbReference>
<sequence length="102" mass="12120">FDITPEFTMPDGRRVYRRFRYVERDYTRQVEVKESIFYVTRPDGKKERLVHRFSMRYFFSFELVHLLARAGLEVTGLYSDYDGTPHDATIKDGMIIVTAEKA</sequence>
<feature type="non-terminal residue" evidence="1">
    <location>
        <position position="1"/>
    </location>
</feature>
<evidence type="ECO:0000313" key="1">
    <source>
        <dbReference type="EMBL" id="KKK96713.1"/>
    </source>
</evidence>
<accession>A0A0F8ZSB5</accession>
<gene>
    <name evidence="1" type="ORF">LCGC14_2660000</name>
</gene>
<organism evidence="1">
    <name type="scientific">marine sediment metagenome</name>
    <dbReference type="NCBI Taxonomy" id="412755"/>
    <lineage>
        <taxon>unclassified sequences</taxon>
        <taxon>metagenomes</taxon>
        <taxon>ecological metagenomes</taxon>
    </lineage>
</organism>
<comment type="caution">
    <text evidence="1">The sequence shown here is derived from an EMBL/GenBank/DDBJ whole genome shotgun (WGS) entry which is preliminary data.</text>
</comment>
<name>A0A0F8ZSB5_9ZZZZ</name>
<protein>
    <submittedName>
        <fullName evidence="1">Uncharacterized protein</fullName>
    </submittedName>
</protein>
<reference evidence="1" key="1">
    <citation type="journal article" date="2015" name="Nature">
        <title>Complex archaea that bridge the gap between prokaryotes and eukaryotes.</title>
        <authorList>
            <person name="Spang A."/>
            <person name="Saw J.H."/>
            <person name="Jorgensen S.L."/>
            <person name="Zaremba-Niedzwiedzka K."/>
            <person name="Martijn J."/>
            <person name="Lind A.E."/>
            <person name="van Eijk R."/>
            <person name="Schleper C."/>
            <person name="Guy L."/>
            <person name="Ettema T.J."/>
        </authorList>
    </citation>
    <scope>NUCLEOTIDE SEQUENCE</scope>
</reference>
<dbReference type="AlphaFoldDB" id="A0A0F8ZSB5"/>
<proteinExistence type="predicted"/>